<gene>
    <name evidence="1" type="ORF">Ciccas_009795</name>
</gene>
<comment type="caution">
    <text evidence="1">The sequence shown here is derived from an EMBL/GenBank/DDBJ whole genome shotgun (WGS) entry which is preliminary data.</text>
</comment>
<reference evidence="1 2" key="1">
    <citation type="submission" date="2024-11" db="EMBL/GenBank/DDBJ databases">
        <title>Adaptive evolution of stress response genes in parasites aligns with host niche diversity.</title>
        <authorList>
            <person name="Hahn C."/>
            <person name="Resl P."/>
        </authorList>
    </citation>
    <scope>NUCLEOTIDE SEQUENCE [LARGE SCALE GENOMIC DNA]</scope>
    <source>
        <strain evidence="1">EGGRZ-B1_66</strain>
        <tissue evidence="1">Body</tissue>
    </source>
</reference>
<dbReference type="Proteomes" id="UP001626550">
    <property type="component" value="Unassembled WGS sequence"/>
</dbReference>
<name>A0ABD2PXT4_9PLAT</name>
<accession>A0ABD2PXT4</accession>
<protein>
    <submittedName>
        <fullName evidence="1">Uncharacterized protein</fullName>
    </submittedName>
</protein>
<organism evidence="1 2">
    <name type="scientific">Cichlidogyrus casuarinus</name>
    <dbReference type="NCBI Taxonomy" id="1844966"/>
    <lineage>
        <taxon>Eukaryota</taxon>
        <taxon>Metazoa</taxon>
        <taxon>Spiralia</taxon>
        <taxon>Lophotrochozoa</taxon>
        <taxon>Platyhelminthes</taxon>
        <taxon>Monogenea</taxon>
        <taxon>Monopisthocotylea</taxon>
        <taxon>Dactylogyridea</taxon>
        <taxon>Ancyrocephalidae</taxon>
        <taxon>Cichlidogyrus</taxon>
    </lineage>
</organism>
<sequence>MDFVEGTNFAIWLEDYVKRSNYRGETEKTRFSKLLKAMGNGKRSQYEGILKAAEGERSPFTFAVQVLQLEADHEKERNRVRRMDFLHDNSISHAGRLQMLKLKAGREFDRP</sequence>
<evidence type="ECO:0000313" key="1">
    <source>
        <dbReference type="EMBL" id="KAL3311622.1"/>
    </source>
</evidence>
<proteinExistence type="predicted"/>
<evidence type="ECO:0000313" key="2">
    <source>
        <dbReference type="Proteomes" id="UP001626550"/>
    </source>
</evidence>
<keyword evidence="2" id="KW-1185">Reference proteome</keyword>
<dbReference type="AlphaFoldDB" id="A0ABD2PXT4"/>
<dbReference type="EMBL" id="JBJKFK010002106">
    <property type="protein sequence ID" value="KAL3311622.1"/>
    <property type="molecule type" value="Genomic_DNA"/>
</dbReference>